<protein>
    <submittedName>
        <fullName evidence="3">Putative GT4</fullName>
    </submittedName>
</protein>
<dbReference type="EMBL" id="LO017727">
    <property type="protein sequence ID" value="CRH04440.1"/>
    <property type="molecule type" value="Genomic_DNA"/>
</dbReference>
<dbReference type="GO" id="GO:0016757">
    <property type="term" value="F:glycosyltransferase activity"/>
    <property type="evidence" value="ECO:0007669"/>
    <property type="project" value="InterPro"/>
</dbReference>
<dbReference type="Pfam" id="PF00534">
    <property type="entry name" value="Glycos_transf_1"/>
    <property type="match status" value="1"/>
</dbReference>
<name>A0A1S7LC90_MAGMO</name>
<dbReference type="CDD" id="cd03801">
    <property type="entry name" value="GT4_PimA-like"/>
    <property type="match status" value="1"/>
</dbReference>
<dbReference type="PANTHER" id="PTHR45947:SF3">
    <property type="entry name" value="SULFOQUINOVOSYL TRANSFERASE SQD2"/>
    <property type="match status" value="1"/>
</dbReference>
<dbReference type="AlphaFoldDB" id="A0A1S7LC90"/>
<accession>A0A1S7LC90</accession>
<organism evidence="3">
    <name type="scientific">Magnetococcus massalia (strain MO-1)</name>
    <dbReference type="NCBI Taxonomy" id="451514"/>
    <lineage>
        <taxon>Bacteria</taxon>
        <taxon>Pseudomonadati</taxon>
        <taxon>Pseudomonadota</taxon>
        <taxon>Magnetococcia</taxon>
        <taxon>Magnetococcales</taxon>
        <taxon>Magnetococcaceae</taxon>
        <taxon>Magnetococcus</taxon>
    </lineage>
</organism>
<dbReference type="Pfam" id="PF13579">
    <property type="entry name" value="Glyco_trans_4_4"/>
    <property type="match status" value="1"/>
</dbReference>
<reference evidence="3" key="1">
    <citation type="submission" date="2015-04" db="EMBL/GenBank/DDBJ databases">
        <authorList>
            <person name="Syromyatnikov M.Y."/>
            <person name="Popov V.N."/>
        </authorList>
    </citation>
    <scope>NUCLEOTIDE SEQUENCE</scope>
    <source>
        <strain evidence="3">MO-1</strain>
    </source>
</reference>
<proteinExistence type="predicted"/>
<sequence>MAERPMHIMQLYHARYPQVLGGIDTMISRLIAGLKERDRISLFIPSGWQEDSWRQSSHDGVLLIHQRLPMPVLGQPLLRQLRAWLGWGLHFPRTLWRLRRHCREQQVDLIHLHTLQVYGFYLYLLNKLGGPDYLITLHGTDLEVFNRHQGVSRWFLAKTLAGAQSVVTVSPAMLEPAKAALGAELPLTAIFNGYQLPALDQRVEAPPLPKRFALMVGWVYFTKGTDLAVESWPEILEQHPDLHLVHVGSGHKTAAFTEALMQRARALAPERIHFLGRVPNDQLMAIYPQAEMFLMPSQSEGLPYALLEAGLLGLPALLTRIPAFEVLVGEGAAYYCEVDDRADFTRRVIQMADHPQQAQQRGQRLQQLLQQRCSLEQMCGQYRQLYSMLNQSR</sequence>
<dbReference type="SUPFAM" id="SSF53756">
    <property type="entry name" value="UDP-Glycosyltransferase/glycogen phosphorylase"/>
    <property type="match status" value="1"/>
</dbReference>
<dbReference type="Gene3D" id="3.40.50.2000">
    <property type="entry name" value="Glycogen Phosphorylase B"/>
    <property type="match status" value="2"/>
</dbReference>
<feature type="domain" description="Glycosyl transferase family 1" evidence="1">
    <location>
        <begin position="203"/>
        <end position="363"/>
    </location>
</feature>
<dbReference type="InterPro" id="IPR001296">
    <property type="entry name" value="Glyco_trans_1"/>
</dbReference>
<evidence type="ECO:0000259" key="2">
    <source>
        <dbReference type="Pfam" id="PF13579"/>
    </source>
</evidence>
<evidence type="ECO:0000313" key="3">
    <source>
        <dbReference type="EMBL" id="CRH04440.1"/>
    </source>
</evidence>
<dbReference type="InterPro" id="IPR050194">
    <property type="entry name" value="Glycosyltransferase_grp1"/>
</dbReference>
<evidence type="ECO:0000259" key="1">
    <source>
        <dbReference type="Pfam" id="PF00534"/>
    </source>
</evidence>
<gene>
    <name evidence="3" type="ORF">MAGMO_0226</name>
</gene>
<dbReference type="InterPro" id="IPR028098">
    <property type="entry name" value="Glyco_trans_4-like_N"/>
</dbReference>
<dbReference type="PANTHER" id="PTHR45947">
    <property type="entry name" value="SULFOQUINOVOSYL TRANSFERASE SQD2"/>
    <property type="match status" value="1"/>
</dbReference>
<feature type="domain" description="Glycosyltransferase subfamily 4-like N-terminal" evidence="2">
    <location>
        <begin position="21"/>
        <end position="183"/>
    </location>
</feature>